<dbReference type="SUPFAM" id="SSF50814">
    <property type="entry name" value="Lipocalins"/>
    <property type="match status" value="1"/>
</dbReference>
<dbReference type="AlphaFoldDB" id="A0A1M6ZP48"/>
<keyword evidence="3" id="KW-0449">Lipoprotein</keyword>
<keyword evidence="4" id="KW-1185">Reference proteome</keyword>
<dbReference type="InterPro" id="IPR000566">
    <property type="entry name" value="Lipocln_cytosolic_FA-bd_dom"/>
</dbReference>
<accession>A0A1M6ZP48</accession>
<reference evidence="3 4" key="1">
    <citation type="submission" date="2016-11" db="EMBL/GenBank/DDBJ databases">
        <authorList>
            <person name="Varghese N."/>
            <person name="Submissions S."/>
        </authorList>
    </citation>
    <scope>NUCLEOTIDE SEQUENCE [LARGE SCALE GENOMIC DNA]</scope>
    <source>
        <strain evidence="3 4">DSM 28249</strain>
    </source>
</reference>
<dbReference type="InterPro" id="IPR012674">
    <property type="entry name" value="Calycin"/>
</dbReference>
<feature type="signal peptide" evidence="1">
    <location>
        <begin position="1"/>
        <end position="18"/>
    </location>
</feature>
<dbReference type="EMBL" id="FRCB01000001">
    <property type="protein sequence ID" value="SHL32159.1"/>
    <property type="molecule type" value="Genomic_DNA"/>
</dbReference>
<evidence type="ECO:0000313" key="3">
    <source>
        <dbReference type="EMBL" id="SHL32159.1"/>
    </source>
</evidence>
<dbReference type="PROSITE" id="PS51257">
    <property type="entry name" value="PROKAR_LIPOPROTEIN"/>
    <property type="match status" value="1"/>
</dbReference>
<feature type="chain" id="PRO_5012206821" evidence="1">
    <location>
        <begin position="19"/>
        <end position="180"/>
    </location>
</feature>
<dbReference type="Gene3D" id="2.40.128.20">
    <property type="match status" value="1"/>
</dbReference>
<keyword evidence="1" id="KW-0732">Signal</keyword>
<dbReference type="RefSeq" id="WP_149777746.1">
    <property type="nucleotide sequence ID" value="NZ_FRCB01000001.1"/>
</dbReference>
<feature type="domain" description="Lipocalin/cytosolic fatty-acid binding" evidence="2">
    <location>
        <begin position="108"/>
        <end position="173"/>
    </location>
</feature>
<gene>
    <name evidence="3" type="ORF">SAMN05443432_101131</name>
</gene>
<organism evidence="3 4">
    <name type="scientific">Roseovarius litoreus</name>
    <dbReference type="NCBI Taxonomy" id="1155722"/>
    <lineage>
        <taxon>Bacteria</taxon>
        <taxon>Pseudomonadati</taxon>
        <taxon>Pseudomonadota</taxon>
        <taxon>Alphaproteobacteria</taxon>
        <taxon>Rhodobacterales</taxon>
        <taxon>Roseobacteraceae</taxon>
        <taxon>Roseovarius</taxon>
    </lineage>
</organism>
<name>A0A1M6ZP48_9RHOB</name>
<dbReference type="Proteomes" id="UP000322545">
    <property type="component" value="Unassembled WGS sequence"/>
</dbReference>
<evidence type="ECO:0000259" key="2">
    <source>
        <dbReference type="Pfam" id="PF08212"/>
    </source>
</evidence>
<evidence type="ECO:0000313" key="4">
    <source>
        <dbReference type="Proteomes" id="UP000322545"/>
    </source>
</evidence>
<sequence>MRAFLSAMLACVMLTACAQPPGNGVYRDTGQPLSVTTRSDASRLAGDWVVRSATPDEAGLTHVTYLGRTGADRGEAFALTRRVCDENARCELRRSTRAAMPLGMNRWRLAGDETPREIWVVWVDEGYRTAAIGTPDGSFGWILDRAATGGADRITAAREILEFNGYSAGALRARGTGGDT</sequence>
<evidence type="ECO:0000256" key="1">
    <source>
        <dbReference type="SAM" id="SignalP"/>
    </source>
</evidence>
<proteinExistence type="predicted"/>
<protein>
    <submittedName>
        <fullName evidence="3">Apolipoprotein D and lipocalin family protein</fullName>
    </submittedName>
</protein>
<dbReference type="Pfam" id="PF08212">
    <property type="entry name" value="Lipocalin_2"/>
    <property type="match status" value="1"/>
</dbReference>